<protein>
    <submittedName>
        <fullName evidence="4">Aryl carrier-like protein</fullName>
    </submittedName>
</protein>
<dbReference type="OrthoDB" id="5147973at2"/>
<accession>A0A369BDT3</accession>
<dbReference type="InterPro" id="IPR020806">
    <property type="entry name" value="PKS_PP-bd"/>
</dbReference>
<reference evidence="4 5" key="1">
    <citation type="submission" date="2018-07" db="EMBL/GenBank/DDBJ databases">
        <title>Genomic Encyclopedia of Type Strains, Phase IV (KMG-IV): sequencing the most valuable type-strain genomes for metagenomic binning, comparative biology and taxonomic classification.</title>
        <authorList>
            <person name="Goeker M."/>
        </authorList>
    </citation>
    <scope>NUCLEOTIDE SEQUENCE [LARGE SCALE GENOMIC DNA]</scope>
    <source>
        <strain evidence="4 5">DSM 27016</strain>
    </source>
</reference>
<dbReference type="SMART" id="SM00823">
    <property type="entry name" value="PKS_PP"/>
    <property type="match status" value="1"/>
</dbReference>
<keyword evidence="2" id="KW-0597">Phosphoprotein</keyword>
<keyword evidence="1" id="KW-0596">Phosphopantetheine</keyword>
<dbReference type="EMBL" id="QPJT01000004">
    <property type="protein sequence ID" value="RCX18746.1"/>
    <property type="molecule type" value="Genomic_DNA"/>
</dbReference>
<dbReference type="RefSeq" id="WP_114296602.1">
    <property type="nucleotide sequence ID" value="NZ_QPJT01000004.1"/>
</dbReference>
<dbReference type="InterPro" id="IPR036736">
    <property type="entry name" value="ACP-like_sf"/>
</dbReference>
<comment type="caution">
    <text evidence="4">The sequence shown here is derived from an EMBL/GenBank/DDBJ whole genome shotgun (WGS) entry which is preliminary data.</text>
</comment>
<dbReference type="AlphaFoldDB" id="A0A369BDT3"/>
<dbReference type="InterPro" id="IPR009081">
    <property type="entry name" value="PP-bd_ACP"/>
</dbReference>
<name>A0A369BDT3_9FIRM</name>
<dbReference type="GO" id="GO:0031177">
    <property type="term" value="F:phosphopantetheine binding"/>
    <property type="evidence" value="ECO:0007669"/>
    <property type="project" value="InterPro"/>
</dbReference>
<dbReference type="Pfam" id="PF00550">
    <property type="entry name" value="PP-binding"/>
    <property type="match status" value="1"/>
</dbReference>
<evidence type="ECO:0000313" key="5">
    <source>
        <dbReference type="Proteomes" id="UP000253034"/>
    </source>
</evidence>
<dbReference type="InterPro" id="IPR006162">
    <property type="entry name" value="Ppantetheine_attach_site"/>
</dbReference>
<keyword evidence="5" id="KW-1185">Reference proteome</keyword>
<evidence type="ECO:0000256" key="2">
    <source>
        <dbReference type="ARBA" id="ARBA00022553"/>
    </source>
</evidence>
<proteinExistence type="predicted"/>
<gene>
    <name evidence="4" type="ORF">DFR58_10415</name>
</gene>
<dbReference type="PROSITE" id="PS00012">
    <property type="entry name" value="PHOSPHOPANTETHEINE"/>
    <property type="match status" value="1"/>
</dbReference>
<dbReference type="Gene3D" id="1.10.1200.10">
    <property type="entry name" value="ACP-like"/>
    <property type="match status" value="1"/>
</dbReference>
<dbReference type="Proteomes" id="UP000253034">
    <property type="component" value="Unassembled WGS sequence"/>
</dbReference>
<organism evidence="4 5">
    <name type="scientific">Anaerobacterium chartisolvens</name>
    <dbReference type="NCBI Taxonomy" id="1297424"/>
    <lineage>
        <taxon>Bacteria</taxon>
        <taxon>Bacillati</taxon>
        <taxon>Bacillota</taxon>
        <taxon>Clostridia</taxon>
        <taxon>Eubacteriales</taxon>
        <taxon>Oscillospiraceae</taxon>
        <taxon>Anaerobacterium</taxon>
    </lineage>
</organism>
<evidence type="ECO:0000256" key="1">
    <source>
        <dbReference type="ARBA" id="ARBA00022450"/>
    </source>
</evidence>
<evidence type="ECO:0000313" key="4">
    <source>
        <dbReference type="EMBL" id="RCX18746.1"/>
    </source>
</evidence>
<feature type="domain" description="Carrier" evidence="3">
    <location>
        <begin position="1"/>
        <end position="78"/>
    </location>
</feature>
<dbReference type="PROSITE" id="PS50075">
    <property type="entry name" value="CARRIER"/>
    <property type="match status" value="1"/>
</dbReference>
<dbReference type="SUPFAM" id="SSF47336">
    <property type="entry name" value="ACP-like"/>
    <property type="match status" value="1"/>
</dbReference>
<evidence type="ECO:0000259" key="3">
    <source>
        <dbReference type="PROSITE" id="PS50075"/>
    </source>
</evidence>
<dbReference type="SMART" id="SM01294">
    <property type="entry name" value="PKS_PP_betabranch"/>
    <property type="match status" value="1"/>
</dbReference>
<sequence length="82" mass="9243">MSKEDIIMTIKSEIGAILMQDADSIDEETNLLKIGVSSIQALKIINRIRKKLDIDISPVAMFEYKTISAFAGYLYECREEAV</sequence>